<gene>
    <name evidence="1" type="ORF">ACFP3J_06280</name>
</gene>
<protein>
    <submittedName>
        <fullName evidence="1">Uncharacterized protein</fullName>
    </submittedName>
</protein>
<comment type="caution">
    <text evidence="1">The sequence shown here is derived from an EMBL/GenBank/DDBJ whole genome shotgun (WGS) entry which is preliminary data.</text>
</comment>
<sequence length="230" mass="25074">MTTWEDRLAGASTCEPRRPFDVASGLRRLAQDAGYLPPPPAERPESTAARRRLEAVTVWGVTQVGAAAHMKGLTDIIDTPGTTFEGWTDDLDIVGIHVFACSLHLANHPESARFWWQFAAGAGHGAAAYCLYLHHLISGELREAKHWWEQVGDILTDSGGADLDAGEPAKLIEILEQFAGYSARTGAHRAVPIGGLKAEVDRLADLHDDGGLLCRPDRRLADRLRELTSH</sequence>
<name>A0ABW0WFA3_STRNO</name>
<dbReference type="RefSeq" id="WP_344352313.1">
    <property type="nucleotide sequence ID" value="NZ_BAAASM010000059.1"/>
</dbReference>
<dbReference type="EMBL" id="JBHSOE010000007">
    <property type="protein sequence ID" value="MFC5655096.1"/>
    <property type="molecule type" value="Genomic_DNA"/>
</dbReference>
<accession>A0ABW0WFA3</accession>
<proteinExistence type="predicted"/>
<keyword evidence="2" id="KW-1185">Reference proteome</keyword>
<organism evidence="1 2">
    <name type="scientific">Streptomyces nogalater</name>
    <dbReference type="NCBI Taxonomy" id="38314"/>
    <lineage>
        <taxon>Bacteria</taxon>
        <taxon>Bacillati</taxon>
        <taxon>Actinomycetota</taxon>
        <taxon>Actinomycetes</taxon>
        <taxon>Kitasatosporales</taxon>
        <taxon>Streptomycetaceae</taxon>
        <taxon>Streptomyces</taxon>
    </lineage>
</organism>
<evidence type="ECO:0000313" key="2">
    <source>
        <dbReference type="Proteomes" id="UP001596065"/>
    </source>
</evidence>
<evidence type="ECO:0000313" key="1">
    <source>
        <dbReference type="EMBL" id="MFC5655096.1"/>
    </source>
</evidence>
<dbReference type="Proteomes" id="UP001596065">
    <property type="component" value="Unassembled WGS sequence"/>
</dbReference>
<reference evidence="2" key="1">
    <citation type="journal article" date="2019" name="Int. J. Syst. Evol. Microbiol.">
        <title>The Global Catalogue of Microorganisms (GCM) 10K type strain sequencing project: providing services to taxonomists for standard genome sequencing and annotation.</title>
        <authorList>
            <consortium name="The Broad Institute Genomics Platform"/>
            <consortium name="The Broad Institute Genome Sequencing Center for Infectious Disease"/>
            <person name="Wu L."/>
            <person name="Ma J."/>
        </authorList>
    </citation>
    <scope>NUCLEOTIDE SEQUENCE [LARGE SCALE GENOMIC DNA]</scope>
    <source>
        <strain evidence="2">KCTC 5701</strain>
    </source>
</reference>